<dbReference type="Proteomes" id="UP000247763">
    <property type="component" value="Chromosome"/>
</dbReference>
<dbReference type="KEGG" id="phb:HYN04_06360"/>
<feature type="region of interest" description="Disordered" evidence="1">
    <location>
        <begin position="115"/>
        <end position="147"/>
    </location>
</feature>
<keyword evidence="2" id="KW-0732">Signal</keyword>
<reference evidence="4" key="1">
    <citation type="submission" date="2018-05" db="EMBL/GenBank/DDBJ databases">
        <title>Genome sequencing of Phenylobacterium sp. HYN0004.</title>
        <authorList>
            <person name="Yi H."/>
            <person name="Baek C."/>
        </authorList>
    </citation>
    <scope>NUCLEOTIDE SEQUENCE [LARGE SCALE GENOMIC DNA]</scope>
    <source>
        <strain evidence="4">HYN0004</strain>
    </source>
</reference>
<accession>A0A2Z3HW23</accession>
<keyword evidence="4" id="KW-1185">Reference proteome</keyword>
<evidence type="ECO:0000313" key="3">
    <source>
        <dbReference type="EMBL" id="AWM77420.1"/>
    </source>
</evidence>
<evidence type="ECO:0000256" key="1">
    <source>
        <dbReference type="SAM" id="MobiDB-lite"/>
    </source>
</evidence>
<sequence>MKRSAANPPIPGLRLATAPLALALLAGGCASVPPAPTPGTEAAVAGVETLTGASRSFPKFSDIPNLPVDERPLAAWGEAAREVIADGEALASGGAEETWTLRGTEAFAAGALTASGPAAPTVSATASADAFAREVRKRATPPPPPVR</sequence>
<proteinExistence type="predicted"/>
<dbReference type="PROSITE" id="PS51257">
    <property type="entry name" value="PROKAR_LIPOPROTEIN"/>
    <property type="match status" value="1"/>
</dbReference>
<gene>
    <name evidence="3" type="ORF">HYN04_06360</name>
</gene>
<dbReference type="EMBL" id="CP029479">
    <property type="protein sequence ID" value="AWM77420.1"/>
    <property type="molecule type" value="Genomic_DNA"/>
</dbReference>
<evidence type="ECO:0000256" key="2">
    <source>
        <dbReference type="SAM" id="SignalP"/>
    </source>
</evidence>
<organism evidence="3 4">
    <name type="scientific">Phenylobacterium parvum</name>
    <dbReference type="NCBI Taxonomy" id="2201350"/>
    <lineage>
        <taxon>Bacteria</taxon>
        <taxon>Pseudomonadati</taxon>
        <taxon>Pseudomonadota</taxon>
        <taxon>Alphaproteobacteria</taxon>
        <taxon>Caulobacterales</taxon>
        <taxon>Caulobacteraceae</taxon>
        <taxon>Phenylobacterium</taxon>
    </lineage>
</organism>
<dbReference type="AlphaFoldDB" id="A0A2Z3HW23"/>
<feature type="chain" id="PRO_5016256217" evidence="2">
    <location>
        <begin position="24"/>
        <end position="147"/>
    </location>
</feature>
<feature type="signal peptide" evidence="2">
    <location>
        <begin position="1"/>
        <end position="23"/>
    </location>
</feature>
<name>A0A2Z3HW23_9CAUL</name>
<dbReference type="RefSeq" id="WP_110449987.1">
    <property type="nucleotide sequence ID" value="NZ_CP029479.1"/>
</dbReference>
<protein>
    <submittedName>
        <fullName evidence="3">Uncharacterized protein</fullName>
    </submittedName>
</protein>
<feature type="compositionally biased region" description="Low complexity" evidence="1">
    <location>
        <begin position="115"/>
        <end position="130"/>
    </location>
</feature>
<dbReference type="OrthoDB" id="7211009at2"/>
<evidence type="ECO:0000313" key="4">
    <source>
        <dbReference type="Proteomes" id="UP000247763"/>
    </source>
</evidence>